<dbReference type="Proteomes" id="UP001497480">
    <property type="component" value="Unassembled WGS sequence"/>
</dbReference>
<dbReference type="InterPro" id="IPR001563">
    <property type="entry name" value="Peptidase_S10"/>
</dbReference>
<dbReference type="EMBL" id="CAXHTB010000007">
    <property type="protein sequence ID" value="CAL0309651.1"/>
    <property type="molecule type" value="Genomic_DNA"/>
</dbReference>
<organism evidence="2 3">
    <name type="scientific">Lupinus luteus</name>
    <name type="common">European yellow lupine</name>
    <dbReference type="NCBI Taxonomy" id="3873"/>
    <lineage>
        <taxon>Eukaryota</taxon>
        <taxon>Viridiplantae</taxon>
        <taxon>Streptophyta</taxon>
        <taxon>Embryophyta</taxon>
        <taxon>Tracheophyta</taxon>
        <taxon>Spermatophyta</taxon>
        <taxon>Magnoliopsida</taxon>
        <taxon>eudicotyledons</taxon>
        <taxon>Gunneridae</taxon>
        <taxon>Pentapetalae</taxon>
        <taxon>rosids</taxon>
        <taxon>fabids</taxon>
        <taxon>Fabales</taxon>
        <taxon>Fabaceae</taxon>
        <taxon>Papilionoideae</taxon>
        <taxon>50 kb inversion clade</taxon>
        <taxon>genistoids sensu lato</taxon>
        <taxon>core genistoids</taxon>
        <taxon>Genisteae</taxon>
        <taxon>Lupinus</taxon>
    </lineage>
</organism>
<dbReference type="SUPFAM" id="SSF53474">
    <property type="entry name" value="alpha/beta-Hydrolases"/>
    <property type="match status" value="1"/>
</dbReference>
<dbReference type="AlphaFoldDB" id="A0AAV1WJV1"/>
<accession>A0AAV1WJV1</accession>
<evidence type="ECO:0000313" key="3">
    <source>
        <dbReference type="Proteomes" id="UP001497480"/>
    </source>
</evidence>
<protein>
    <submittedName>
        <fullName evidence="2">Uncharacterized protein</fullName>
    </submittedName>
</protein>
<dbReference type="Gene3D" id="3.40.50.12670">
    <property type="match status" value="1"/>
</dbReference>
<comment type="caution">
    <text evidence="2">The sequence shown here is derived from an EMBL/GenBank/DDBJ whole genome shotgun (WGS) entry which is preliminary data.</text>
</comment>
<proteinExistence type="inferred from homology"/>
<sequence length="59" mass="6477">MKFDDTQVGGYAEVYGGGRTFATVREVGHQVPRYQPGRALSLITHFLKGTPLPTTKTQP</sequence>
<reference evidence="2 3" key="1">
    <citation type="submission" date="2024-03" db="EMBL/GenBank/DDBJ databases">
        <authorList>
            <person name="Martinez-Hernandez J."/>
        </authorList>
    </citation>
    <scope>NUCLEOTIDE SEQUENCE [LARGE SCALE GENOMIC DNA]</scope>
</reference>
<dbReference type="GO" id="GO:0004185">
    <property type="term" value="F:serine-type carboxypeptidase activity"/>
    <property type="evidence" value="ECO:0007669"/>
    <property type="project" value="InterPro"/>
</dbReference>
<gene>
    <name evidence="2" type="ORF">LLUT_LOCUS10711</name>
</gene>
<name>A0AAV1WJV1_LUPLU</name>
<evidence type="ECO:0000256" key="1">
    <source>
        <dbReference type="ARBA" id="ARBA00009431"/>
    </source>
</evidence>
<dbReference type="InterPro" id="IPR029058">
    <property type="entry name" value="AB_hydrolase_fold"/>
</dbReference>
<dbReference type="GO" id="GO:0006508">
    <property type="term" value="P:proteolysis"/>
    <property type="evidence" value="ECO:0007669"/>
    <property type="project" value="InterPro"/>
</dbReference>
<keyword evidence="3" id="KW-1185">Reference proteome</keyword>
<evidence type="ECO:0000313" key="2">
    <source>
        <dbReference type="EMBL" id="CAL0309651.1"/>
    </source>
</evidence>
<comment type="similarity">
    <text evidence="1">Belongs to the peptidase S10 family.</text>
</comment>
<dbReference type="Pfam" id="PF00450">
    <property type="entry name" value="Peptidase_S10"/>
    <property type="match status" value="1"/>
</dbReference>